<dbReference type="RefSeq" id="WP_007412833.1">
    <property type="nucleotide sequence ID" value="NZ_ABOX02000002.1"/>
</dbReference>
<feature type="domain" description="HTH luxR-type" evidence="4">
    <location>
        <begin position="156"/>
        <end position="221"/>
    </location>
</feature>
<dbReference type="AlphaFoldDB" id="B9XAI5"/>
<dbReference type="PRINTS" id="PR00038">
    <property type="entry name" value="HTHLUXR"/>
</dbReference>
<evidence type="ECO:0000259" key="4">
    <source>
        <dbReference type="PROSITE" id="PS50043"/>
    </source>
</evidence>
<dbReference type="CDD" id="cd06170">
    <property type="entry name" value="LuxR_C_like"/>
    <property type="match status" value="1"/>
</dbReference>
<proteinExistence type="predicted"/>
<dbReference type="InterPro" id="IPR000792">
    <property type="entry name" value="Tscrpt_reg_LuxR_C"/>
</dbReference>
<evidence type="ECO:0000256" key="2">
    <source>
        <dbReference type="ARBA" id="ARBA00023125"/>
    </source>
</evidence>
<keyword evidence="2" id="KW-0238">DNA-binding</keyword>
<feature type="modified residue" description="4-aspartylphosphate" evidence="3">
    <location>
        <position position="57"/>
    </location>
</feature>
<protein>
    <submittedName>
        <fullName evidence="6">Two component transcriptional regulator, LuxR family</fullName>
    </submittedName>
</protein>
<feature type="domain" description="Response regulatory" evidence="5">
    <location>
        <begin position="6"/>
        <end position="122"/>
    </location>
</feature>
<dbReference type="Pfam" id="PF00196">
    <property type="entry name" value="GerE"/>
    <property type="match status" value="1"/>
</dbReference>
<evidence type="ECO:0000259" key="5">
    <source>
        <dbReference type="PROSITE" id="PS50110"/>
    </source>
</evidence>
<organism evidence="6 7">
    <name type="scientific">Pedosphaera parvula (strain Ellin514)</name>
    <dbReference type="NCBI Taxonomy" id="320771"/>
    <lineage>
        <taxon>Bacteria</taxon>
        <taxon>Pseudomonadati</taxon>
        <taxon>Verrucomicrobiota</taxon>
        <taxon>Pedosphaerae</taxon>
        <taxon>Pedosphaerales</taxon>
        <taxon>Pedosphaeraceae</taxon>
        <taxon>Pedosphaera</taxon>
    </lineage>
</organism>
<keyword evidence="7" id="KW-1185">Reference proteome</keyword>
<dbReference type="InterPro" id="IPR039420">
    <property type="entry name" value="WalR-like"/>
</dbReference>
<evidence type="ECO:0000256" key="3">
    <source>
        <dbReference type="PROSITE-ProRule" id="PRU00169"/>
    </source>
</evidence>
<dbReference type="SMART" id="SM00421">
    <property type="entry name" value="HTH_LUXR"/>
    <property type="match status" value="1"/>
</dbReference>
<gene>
    <name evidence="6" type="ORF">Cflav_PD5655</name>
</gene>
<reference evidence="6 7" key="1">
    <citation type="journal article" date="2011" name="J. Bacteriol.">
        <title>Genome sequence of 'Pedosphaera parvula' Ellin514, an aerobic Verrucomicrobial isolate from pasture soil.</title>
        <authorList>
            <person name="Kant R."/>
            <person name="van Passel M.W."/>
            <person name="Sangwan P."/>
            <person name="Palva A."/>
            <person name="Lucas S."/>
            <person name="Copeland A."/>
            <person name="Lapidus A."/>
            <person name="Glavina Del Rio T."/>
            <person name="Dalin E."/>
            <person name="Tice H."/>
            <person name="Bruce D."/>
            <person name="Goodwin L."/>
            <person name="Pitluck S."/>
            <person name="Chertkov O."/>
            <person name="Larimer F.W."/>
            <person name="Land M.L."/>
            <person name="Hauser L."/>
            <person name="Brettin T.S."/>
            <person name="Detter J.C."/>
            <person name="Han S."/>
            <person name="de Vos W.M."/>
            <person name="Janssen P.H."/>
            <person name="Smidt H."/>
        </authorList>
    </citation>
    <scope>NUCLEOTIDE SEQUENCE [LARGE SCALE GENOMIC DNA]</scope>
    <source>
        <strain evidence="6 7">Ellin514</strain>
    </source>
</reference>
<dbReference type="GO" id="GO:0006355">
    <property type="term" value="P:regulation of DNA-templated transcription"/>
    <property type="evidence" value="ECO:0007669"/>
    <property type="project" value="InterPro"/>
</dbReference>
<dbReference type="Proteomes" id="UP000003688">
    <property type="component" value="Unassembled WGS sequence"/>
</dbReference>
<name>B9XAI5_PEDPL</name>
<evidence type="ECO:0000313" key="7">
    <source>
        <dbReference type="Proteomes" id="UP000003688"/>
    </source>
</evidence>
<comment type="caution">
    <text evidence="6">The sequence shown here is derived from an EMBL/GenBank/DDBJ whole genome shotgun (WGS) entry which is preliminary data.</text>
</comment>
<keyword evidence="1 3" id="KW-0597">Phosphoprotein</keyword>
<dbReference type="Gene3D" id="3.40.50.2300">
    <property type="match status" value="1"/>
</dbReference>
<dbReference type="SUPFAM" id="SSF52172">
    <property type="entry name" value="CheY-like"/>
    <property type="match status" value="1"/>
</dbReference>
<dbReference type="CDD" id="cd17535">
    <property type="entry name" value="REC_NarL-like"/>
    <property type="match status" value="1"/>
</dbReference>
<sequence length="226" mass="24893">MNPMIRVAIVEDHAGYRETLGQIFADTPDFKVVASCANAESALKQIPGANCNLVLMDINLPGQSGIECLRALKAETPGLRVVMLTSYDDNENLFQSLTAGADGYLLKRVARARLLEALRDIVAGGAPISPQMARRMVEYFHNLNMAGTPSPAQSKAADVTAELTAREREVLELLARGATPKEVAAELNISWQTVRNYIRFIYDKLHVHTRTDAVLKYLGRDTAPRR</sequence>
<dbReference type="InterPro" id="IPR011006">
    <property type="entry name" value="CheY-like_superfamily"/>
</dbReference>
<dbReference type="InterPro" id="IPR058245">
    <property type="entry name" value="NreC/VraR/RcsB-like_REC"/>
</dbReference>
<dbReference type="OrthoDB" id="9797341at2"/>
<accession>B9XAI5</accession>
<dbReference type="SUPFAM" id="SSF46894">
    <property type="entry name" value="C-terminal effector domain of the bipartite response regulators"/>
    <property type="match status" value="1"/>
</dbReference>
<dbReference type="PANTHER" id="PTHR43214">
    <property type="entry name" value="TWO-COMPONENT RESPONSE REGULATOR"/>
    <property type="match status" value="1"/>
</dbReference>
<dbReference type="SMART" id="SM00448">
    <property type="entry name" value="REC"/>
    <property type="match status" value="1"/>
</dbReference>
<dbReference type="GO" id="GO:0003677">
    <property type="term" value="F:DNA binding"/>
    <property type="evidence" value="ECO:0007669"/>
    <property type="project" value="UniProtKB-KW"/>
</dbReference>
<dbReference type="Pfam" id="PF00072">
    <property type="entry name" value="Response_reg"/>
    <property type="match status" value="1"/>
</dbReference>
<dbReference type="GO" id="GO:0000160">
    <property type="term" value="P:phosphorelay signal transduction system"/>
    <property type="evidence" value="ECO:0007669"/>
    <property type="project" value="InterPro"/>
</dbReference>
<evidence type="ECO:0000313" key="6">
    <source>
        <dbReference type="EMBL" id="EEF63020.1"/>
    </source>
</evidence>
<dbReference type="EMBL" id="ABOX02000002">
    <property type="protein sequence ID" value="EEF63020.1"/>
    <property type="molecule type" value="Genomic_DNA"/>
</dbReference>
<dbReference type="InterPro" id="IPR016032">
    <property type="entry name" value="Sig_transdc_resp-reg_C-effctor"/>
</dbReference>
<dbReference type="PROSITE" id="PS50043">
    <property type="entry name" value="HTH_LUXR_2"/>
    <property type="match status" value="1"/>
</dbReference>
<dbReference type="PROSITE" id="PS50110">
    <property type="entry name" value="RESPONSE_REGULATORY"/>
    <property type="match status" value="1"/>
</dbReference>
<evidence type="ECO:0000256" key="1">
    <source>
        <dbReference type="ARBA" id="ARBA00022553"/>
    </source>
</evidence>
<dbReference type="STRING" id="320771.Cflav_PD5655"/>
<dbReference type="InterPro" id="IPR001789">
    <property type="entry name" value="Sig_transdc_resp-reg_receiver"/>
</dbReference>